<gene>
    <name evidence="15" type="ORF">IPOD504_LOCUS9043</name>
</gene>
<dbReference type="PANTHER" id="PTHR48438:SF1">
    <property type="entry name" value="ALPHA-(1,3)-FUCOSYLTRANSFERASE C-RELATED"/>
    <property type="match status" value="1"/>
</dbReference>
<keyword evidence="8 12" id="KW-1133">Transmembrane helix</keyword>
<sequence length="459" mass="53163">MVSDSKEYLSTCEPIYLGGRTNDRRYASVGQLPEHDAAKMPQNSLRCRLAPIVIQQSTFKFFLLVVSISLVISILFIQLVNRESYLPLNESLVDEALQNVARDSRYAEVYRKKERLSKGLKYILLWTQKDYEPLYQLGEGQRAFIKNNCSAINCYVTDDRYFFDGDVTGFDAVAFNGRNILHMKRHQLPAARSPHQKYIYFNMESADNYPVCSEIFDGFFNWTATYKLDSDIPFPYIQIRNRDGAVVGPKRNMKWADNQQAHEDWSFAHNKSKVAAWFVSHCSSRSGRKGLVWSLQKALRDYGLSVDVYGDCGPLKCPREAKKTCEDMLERDYFFYLSLENSFAEDYVTEKLLTALQHDTVPIVFGGADYSRFLPPDSYLNAMTMSVSDLALTMAQLTLSQEQYSQYFRWKSLYTYHDPSTSDNVCAVCAALNDPSVMRRQTLYEDFRTWWNPNYRERC</sequence>
<reference evidence="15" key="1">
    <citation type="submission" date="2022-03" db="EMBL/GenBank/DDBJ databases">
        <authorList>
            <person name="Martin H S."/>
        </authorList>
    </citation>
    <scope>NUCLEOTIDE SEQUENCE</scope>
</reference>
<keyword evidence="10 12" id="KW-0472">Membrane</keyword>
<evidence type="ECO:0000256" key="6">
    <source>
        <dbReference type="ARBA" id="ARBA00022692"/>
    </source>
</evidence>
<dbReference type="Gene3D" id="3.40.50.11660">
    <property type="entry name" value="Glycosyl transferase family 10, C-terminal domain"/>
    <property type="match status" value="1"/>
</dbReference>
<comment type="similarity">
    <text evidence="3 12">Belongs to the glycosyltransferase 10 family.</text>
</comment>
<evidence type="ECO:0000313" key="16">
    <source>
        <dbReference type="Proteomes" id="UP000837857"/>
    </source>
</evidence>
<dbReference type="Pfam" id="PF00852">
    <property type="entry name" value="Glyco_transf_10"/>
    <property type="match status" value="1"/>
</dbReference>
<keyword evidence="4 12" id="KW-0328">Glycosyltransferase</keyword>
<feature type="non-terminal residue" evidence="15">
    <location>
        <position position="459"/>
    </location>
</feature>
<name>A0ABN8IH75_9NEOP</name>
<dbReference type="InterPro" id="IPR031481">
    <property type="entry name" value="Glyco_tran_10_N"/>
</dbReference>
<evidence type="ECO:0000313" key="15">
    <source>
        <dbReference type="EMBL" id="CAH2055721.1"/>
    </source>
</evidence>
<dbReference type="InterPro" id="IPR055270">
    <property type="entry name" value="Glyco_tran_10_C"/>
</dbReference>
<keyword evidence="11" id="KW-0325">Glycoprotein</keyword>
<evidence type="ECO:0000256" key="1">
    <source>
        <dbReference type="ARBA" id="ARBA00004447"/>
    </source>
</evidence>
<accession>A0ABN8IH75</accession>
<keyword evidence="6 12" id="KW-0812">Transmembrane</keyword>
<evidence type="ECO:0000256" key="2">
    <source>
        <dbReference type="ARBA" id="ARBA00004922"/>
    </source>
</evidence>
<protein>
    <recommendedName>
        <fullName evidence="12">Fucosyltransferase</fullName>
        <ecNumber evidence="12">2.4.1.-</ecNumber>
    </recommendedName>
</protein>
<dbReference type="Pfam" id="PF17039">
    <property type="entry name" value="Glyco_tran_10_N"/>
    <property type="match status" value="1"/>
</dbReference>
<evidence type="ECO:0000256" key="4">
    <source>
        <dbReference type="ARBA" id="ARBA00022676"/>
    </source>
</evidence>
<proteinExistence type="inferred from homology"/>
<dbReference type="InterPro" id="IPR038577">
    <property type="entry name" value="GT10-like_C_sf"/>
</dbReference>
<evidence type="ECO:0000256" key="9">
    <source>
        <dbReference type="ARBA" id="ARBA00023034"/>
    </source>
</evidence>
<keyword evidence="7" id="KW-0735">Signal-anchor</keyword>
<evidence type="ECO:0000256" key="3">
    <source>
        <dbReference type="ARBA" id="ARBA00008919"/>
    </source>
</evidence>
<dbReference type="PANTHER" id="PTHR48438">
    <property type="entry name" value="ALPHA-(1,3)-FUCOSYLTRANSFERASE C-RELATED"/>
    <property type="match status" value="1"/>
</dbReference>
<dbReference type="EC" id="2.4.1.-" evidence="12"/>
<dbReference type="EMBL" id="OW152834">
    <property type="protein sequence ID" value="CAH2055721.1"/>
    <property type="molecule type" value="Genomic_DNA"/>
</dbReference>
<feature type="transmembrane region" description="Helical" evidence="12">
    <location>
        <begin position="61"/>
        <end position="80"/>
    </location>
</feature>
<evidence type="ECO:0000259" key="14">
    <source>
        <dbReference type="Pfam" id="PF17039"/>
    </source>
</evidence>
<evidence type="ECO:0000256" key="12">
    <source>
        <dbReference type="RuleBase" id="RU003832"/>
    </source>
</evidence>
<keyword evidence="5 12" id="KW-0808">Transferase</keyword>
<keyword evidence="16" id="KW-1185">Reference proteome</keyword>
<comment type="subcellular location">
    <subcellularLocation>
        <location evidence="1 12">Golgi apparatus</location>
        <location evidence="1 12">Golgi stack membrane</location>
        <topology evidence="1 12">Single-pass type II membrane protein</topology>
    </subcellularLocation>
</comment>
<feature type="domain" description="Fucosyltransferase N-terminal" evidence="14">
    <location>
        <begin position="121"/>
        <end position="236"/>
    </location>
</feature>
<evidence type="ECO:0000256" key="8">
    <source>
        <dbReference type="ARBA" id="ARBA00022989"/>
    </source>
</evidence>
<dbReference type="Proteomes" id="UP000837857">
    <property type="component" value="Chromosome 22"/>
</dbReference>
<feature type="domain" description="Fucosyltransferase C-terminal" evidence="13">
    <location>
        <begin position="269"/>
        <end position="450"/>
    </location>
</feature>
<organism evidence="15 16">
    <name type="scientific">Iphiclides podalirius</name>
    <name type="common">scarce swallowtail</name>
    <dbReference type="NCBI Taxonomy" id="110791"/>
    <lineage>
        <taxon>Eukaryota</taxon>
        <taxon>Metazoa</taxon>
        <taxon>Ecdysozoa</taxon>
        <taxon>Arthropoda</taxon>
        <taxon>Hexapoda</taxon>
        <taxon>Insecta</taxon>
        <taxon>Pterygota</taxon>
        <taxon>Neoptera</taxon>
        <taxon>Endopterygota</taxon>
        <taxon>Lepidoptera</taxon>
        <taxon>Glossata</taxon>
        <taxon>Ditrysia</taxon>
        <taxon>Papilionoidea</taxon>
        <taxon>Papilionidae</taxon>
        <taxon>Papilioninae</taxon>
        <taxon>Iphiclides</taxon>
    </lineage>
</organism>
<evidence type="ECO:0000256" key="5">
    <source>
        <dbReference type="ARBA" id="ARBA00022679"/>
    </source>
</evidence>
<evidence type="ECO:0000256" key="7">
    <source>
        <dbReference type="ARBA" id="ARBA00022968"/>
    </source>
</evidence>
<evidence type="ECO:0000256" key="11">
    <source>
        <dbReference type="ARBA" id="ARBA00023180"/>
    </source>
</evidence>
<dbReference type="SUPFAM" id="SSF53756">
    <property type="entry name" value="UDP-Glycosyltransferase/glycogen phosphorylase"/>
    <property type="match status" value="1"/>
</dbReference>
<keyword evidence="9 12" id="KW-0333">Golgi apparatus</keyword>
<evidence type="ECO:0000259" key="13">
    <source>
        <dbReference type="Pfam" id="PF00852"/>
    </source>
</evidence>
<evidence type="ECO:0000256" key="10">
    <source>
        <dbReference type="ARBA" id="ARBA00023136"/>
    </source>
</evidence>
<dbReference type="InterPro" id="IPR001503">
    <property type="entry name" value="Glyco_trans_10"/>
</dbReference>
<comment type="pathway">
    <text evidence="2">Protein modification; protein glycosylation.</text>
</comment>